<feature type="region of interest" description="Disordered" evidence="1">
    <location>
        <begin position="283"/>
        <end position="306"/>
    </location>
</feature>
<keyword evidence="4" id="KW-1185">Reference proteome</keyword>
<dbReference type="OrthoDB" id="629901at2"/>
<evidence type="ECO:0000256" key="2">
    <source>
        <dbReference type="SAM" id="SignalP"/>
    </source>
</evidence>
<evidence type="ECO:0000256" key="1">
    <source>
        <dbReference type="SAM" id="MobiDB-lite"/>
    </source>
</evidence>
<comment type="caution">
    <text evidence="3">The sequence shown here is derived from an EMBL/GenBank/DDBJ whole genome shotgun (WGS) entry which is preliminary data.</text>
</comment>
<feature type="compositionally biased region" description="Polar residues" evidence="1">
    <location>
        <begin position="285"/>
        <end position="295"/>
    </location>
</feature>
<sequence>MRLWLLLFSLLSTIHSWGLGDTTIQQLPAHYADRVQAKAASIDASLNKKTAQYIAKLNKIETRILAKLQKLNPAKAATLSPSPYDKWLGNTGAPTNYVPGLDTMRTSLAFLQQGSSSLSGASTQVNQLQGNLNQAGLIDQYIQQRRQELAGLLSQYSNLPPGVTNEFNEYKETAYYYRAQLQAYKDMLNDPSKLEATALTVLNKVPAFQQFMSRNSILASLFAAPPGGMGAGALPVNLGNLQTRSQVQQAIQQQLAPGGPNAQQALQQQMQAAQGQLQSLQQQATRYASSGSSSDMDLPPGFQPNTQKTKTFLQRLEYGANVQFARAAYDFPATANLGLTLGYKINDKSTVGVGLAYTAGMGTGWNHIQFSNQALGLRSYIDWKIKKTYYVIGGYEENYMTAFSGIADLRDRSAWQPSALMGVEKKYKISSKVQGNIQLLYDVLYAEEVPRGQAIKIRVGYNF</sequence>
<protein>
    <recommendedName>
        <fullName evidence="5">Outer membrane protein with beta-barrel domain</fullName>
    </recommendedName>
</protein>
<proteinExistence type="predicted"/>
<feature type="signal peptide" evidence="2">
    <location>
        <begin position="1"/>
        <end position="18"/>
    </location>
</feature>
<dbReference type="AlphaFoldDB" id="A0A4R8DJU7"/>
<keyword evidence="2" id="KW-0732">Signal</keyword>
<organism evidence="3 4">
    <name type="scientific">Dinghuibacter silviterrae</name>
    <dbReference type="NCBI Taxonomy" id="1539049"/>
    <lineage>
        <taxon>Bacteria</taxon>
        <taxon>Pseudomonadati</taxon>
        <taxon>Bacteroidota</taxon>
        <taxon>Chitinophagia</taxon>
        <taxon>Chitinophagales</taxon>
        <taxon>Chitinophagaceae</taxon>
        <taxon>Dinghuibacter</taxon>
    </lineage>
</organism>
<evidence type="ECO:0008006" key="5">
    <source>
        <dbReference type="Google" id="ProtNLM"/>
    </source>
</evidence>
<gene>
    <name evidence="3" type="ORF">EDB95_5127</name>
</gene>
<dbReference type="RefSeq" id="WP_133999237.1">
    <property type="nucleotide sequence ID" value="NZ_SODV01000002.1"/>
</dbReference>
<dbReference type="Proteomes" id="UP000294498">
    <property type="component" value="Unassembled WGS sequence"/>
</dbReference>
<name>A0A4R8DJU7_9BACT</name>
<reference evidence="3 4" key="1">
    <citation type="submission" date="2019-03" db="EMBL/GenBank/DDBJ databases">
        <title>Genomic Encyclopedia of Type Strains, Phase IV (KMG-IV): sequencing the most valuable type-strain genomes for metagenomic binning, comparative biology and taxonomic classification.</title>
        <authorList>
            <person name="Goeker M."/>
        </authorList>
    </citation>
    <scope>NUCLEOTIDE SEQUENCE [LARGE SCALE GENOMIC DNA]</scope>
    <source>
        <strain evidence="3 4">DSM 100059</strain>
    </source>
</reference>
<accession>A0A4R8DJU7</accession>
<dbReference type="EMBL" id="SODV01000002">
    <property type="protein sequence ID" value="TDW97280.1"/>
    <property type="molecule type" value="Genomic_DNA"/>
</dbReference>
<evidence type="ECO:0000313" key="3">
    <source>
        <dbReference type="EMBL" id="TDW97280.1"/>
    </source>
</evidence>
<feature type="chain" id="PRO_5020694278" description="Outer membrane protein with beta-barrel domain" evidence="2">
    <location>
        <begin position="19"/>
        <end position="463"/>
    </location>
</feature>
<evidence type="ECO:0000313" key="4">
    <source>
        <dbReference type="Proteomes" id="UP000294498"/>
    </source>
</evidence>